<dbReference type="KEGG" id="vg:41700024"/>
<dbReference type="EMBL" id="MF614691">
    <property type="protein sequence ID" value="AUA60251.1"/>
    <property type="molecule type" value="Genomic_DNA"/>
</dbReference>
<evidence type="ECO:0000313" key="1">
    <source>
        <dbReference type="EMBL" id="AUA60251.1"/>
    </source>
</evidence>
<dbReference type="GeneID" id="41700024"/>
<dbReference type="GO" id="GO:0008270">
    <property type="term" value="F:zinc ion binding"/>
    <property type="evidence" value="ECO:0007669"/>
    <property type="project" value="InterPro"/>
</dbReference>
<dbReference type="GO" id="GO:0003677">
    <property type="term" value="F:DNA binding"/>
    <property type="evidence" value="ECO:0007669"/>
    <property type="project" value="InterPro"/>
</dbReference>
<dbReference type="OrthoDB" id="2566at10239"/>
<proteinExistence type="predicted"/>
<reference evidence="1 2" key="1">
    <citation type="journal article" date="2017" name="Viruses">
        <title>The Operophtera brumata Nucleopolyhedrovirus (OpbuNPV) Represents an Early, Divergent Lineage within Genus Alphabaculovirus.</title>
        <authorList>
            <person name="Harrison R.L."/>
            <person name="Rowley D.L."/>
            <person name="Mowery J.D."/>
            <person name="Bauchan G.R."/>
            <person name="Burand J.P."/>
        </authorList>
    </citation>
    <scope>NUCLEOTIDE SEQUENCE [LARGE SCALE GENOMIC DNA]</scope>
    <source>
        <strain evidence="1">OpbuNPV-MA</strain>
    </source>
</reference>
<evidence type="ECO:0000313" key="2">
    <source>
        <dbReference type="Proteomes" id="UP000290445"/>
    </source>
</evidence>
<dbReference type="InterPro" id="IPR010336">
    <property type="entry name" value="Baculo_ME53"/>
</dbReference>
<sequence>MATYRDYRLEYLSKQNRILLDFVSNYACTYVQGKNCEMCDMCGDPYKTMNDPWLYLCVETKQHEVCHLICFKCARTKDDSRVYTLIELYPHIKLSDVLMLCRIGVLRQYVFKFDYDNVKTRRVRAENKYQSINEGMTAILNQKQSHEEIVSITLKTIASVVFCEELDDLYIDRGRNMMNISPSQMLATYYNFKFENVTYYYIIKYRSYVEMQTFQPNMCLTYKYYLAKPIKSKTKLLHYSERDHTLFMSIPYCKWCTAKKKFGSYPILYCSICKLTDYKILDEYLRDVVYQEKKVKIKEHPKRKHLFMYYDI</sequence>
<dbReference type="Proteomes" id="UP000290445">
    <property type="component" value="Segment"/>
</dbReference>
<keyword evidence="2" id="KW-1185">Reference proteome</keyword>
<dbReference type="Pfam" id="PF06061">
    <property type="entry name" value="Baculo_ME53"/>
    <property type="match status" value="1"/>
</dbReference>
<accession>A0A2H4UZP6</accession>
<name>A0A2H4UZP6_9ABAC</name>
<protein>
    <submittedName>
        <fullName evidence="1">ME53</fullName>
    </submittedName>
</protein>
<organism evidence="1 2">
    <name type="scientific">Operophtera brumata nucleopolyhedrovirus</name>
    <dbReference type="NCBI Taxonomy" id="1046267"/>
    <lineage>
        <taxon>Viruses</taxon>
        <taxon>Viruses incertae sedis</taxon>
        <taxon>Naldaviricetes</taxon>
        <taxon>Lefavirales</taxon>
        <taxon>Baculoviridae</taxon>
        <taxon>Alphabaculovirus</taxon>
        <taxon>Alphabaculovirus opbrumatae</taxon>
    </lineage>
</organism>
<dbReference type="RefSeq" id="YP_009552580.1">
    <property type="nucleotide sequence ID" value="NC_040621.1"/>
</dbReference>